<feature type="region of interest" description="Disordered" evidence="8">
    <location>
        <begin position="102"/>
        <end position="128"/>
    </location>
</feature>
<evidence type="ECO:0000256" key="6">
    <source>
        <dbReference type="ARBA" id="ARBA00023242"/>
    </source>
</evidence>
<protein>
    <recommendedName>
        <fullName evidence="9">C2H2-type domain-containing protein</fullName>
    </recommendedName>
</protein>
<feature type="domain" description="C2H2-type" evidence="9">
    <location>
        <begin position="412"/>
        <end position="448"/>
    </location>
</feature>
<dbReference type="AlphaFoldDB" id="A0A163K0H6"/>
<dbReference type="PANTHER" id="PTHR16515:SF49">
    <property type="entry name" value="GASTRULA ZINC FINGER PROTEIN XLCGF49.1-LIKE-RELATED"/>
    <property type="match status" value="1"/>
</dbReference>
<feature type="region of interest" description="Disordered" evidence="8">
    <location>
        <begin position="469"/>
        <end position="530"/>
    </location>
</feature>
<feature type="compositionally biased region" description="Low complexity" evidence="8">
    <location>
        <begin position="107"/>
        <end position="116"/>
    </location>
</feature>
<evidence type="ECO:0000256" key="3">
    <source>
        <dbReference type="ARBA" id="ARBA00022737"/>
    </source>
</evidence>
<dbReference type="SMART" id="SM00355">
    <property type="entry name" value="ZnF_C2H2"/>
    <property type="match status" value="2"/>
</dbReference>
<evidence type="ECO:0000313" key="10">
    <source>
        <dbReference type="EMBL" id="SAM03323.1"/>
    </source>
</evidence>
<evidence type="ECO:0000256" key="2">
    <source>
        <dbReference type="ARBA" id="ARBA00022723"/>
    </source>
</evidence>
<evidence type="ECO:0000313" key="11">
    <source>
        <dbReference type="Proteomes" id="UP000078561"/>
    </source>
</evidence>
<dbReference type="SUPFAM" id="SSF57667">
    <property type="entry name" value="beta-beta-alpha zinc fingers"/>
    <property type="match status" value="1"/>
</dbReference>
<dbReference type="InterPro" id="IPR013087">
    <property type="entry name" value="Znf_C2H2_type"/>
</dbReference>
<dbReference type="GO" id="GO:0010468">
    <property type="term" value="P:regulation of gene expression"/>
    <property type="evidence" value="ECO:0007669"/>
    <property type="project" value="TreeGrafter"/>
</dbReference>
<keyword evidence="11" id="KW-1185">Reference proteome</keyword>
<feature type="compositionally biased region" description="Low complexity" evidence="8">
    <location>
        <begin position="147"/>
        <end position="157"/>
    </location>
</feature>
<keyword evidence="3" id="KW-0677">Repeat</keyword>
<keyword evidence="5" id="KW-0862">Zinc</keyword>
<dbReference type="PANTHER" id="PTHR16515">
    <property type="entry name" value="PR DOMAIN ZINC FINGER PROTEIN"/>
    <property type="match status" value="1"/>
</dbReference>
<evidence type="ECO:0000256" key="4">
    <source>
        <dbReference type="ARBA" id="ARBA00022771"/>
    </source>
</evidence>
<dbReference type="EMBL" id="LT554077">
    <property type="protein sequence ID" value="SAM03323.1"/>
    <property type="molecule type" value="Genomic_DNA"/>
</dbReference>
<feature type="compositionally biased region" description="Basic residues" evidence="8">
    <location>
        <begin position="383"/>
        <end position="392"/>
    </location>
</feature>
<keyword evidence="6" id="KW-0539">Nucleus</keyword>
<feature type="compositionally biased region" description="Low complexity" evidence="8">
    <location>
        <begin position="180"/>
        <end position="196"/>
    </location>
</feature>
<keyword evidence="2" id="KW-0479">Metal-binding</keyword>
<organism evidence="10">
    <name type="scientific">Absidia glauca</name>
    <name type="common">Pin mould</name>
    <dbReference type="NCBI Taxonomy" id="4829"/>
    <lineage>
        <taxon>Eukaryota</taxon>
        <taxon>Fungi</taxon>
        <taxon>Fungi incertae sedis</taxon>
        <taxon>Mucoromycota</taxon>
        <taxon>Mucoromycotina</taxon>
        <taxon>Mucoromycetes</taxon>
        <taxon>Mucorales</taxon>
        <taxon>Cunninghamellaceae</taxon>
        <taxon>Absidia</taxon>
    </lineage>
</organism>
<accession>A0A163K0H6</accession>
<reference evidence="10" key="1">
    <citation type="submission" date="2016-04" db="EMBL/GenBank/DDBJ databases">
        <authorList>
            <person name="Evans L.H."/>
            <person name="Alamgir A."/>
            <person name="Owens N."/>
            <person name="Weber N.D."/>
            <person name="Virtaneva K."/>
            <person name="Barbian K."/>
            <person name="Babar A."/>
            <person name="Rosenke K."/>
        </authorList>
    </citation>
    <scope>NUCLEOTIDE SEQUENCE [LARGE SCALE GENOMIC DNA]</scope>
    <source>
        <strain evidence="10">CBS 101.48</strain>
    </source>
</reference>
<dbReference type="PROSITE" id="PS50157">
    <property type="entry name" value="ZINC_FINGER_C2H2_2"/>
    <property type="match status" value="2"/>
</dbReference>
<feature type="region of interest" description="Disordered" evidence="8">
    <location>
        <begin position="370"/>
        <end position="409"/>
    </location>
</feature>
<keyword evidence="4 7" id="KW-0863">Zinc-finger</keyword>
<comment type="subcellular location">
    <subcellularLocation>
        <location evidence="1">Nucleus</location>
    </subcellularLocation>
</comment>
<dbReference type="InParanoid" id="A0A163K0H6"/>
<evidence type="ECO:0000256" key="5">
    <source>
        <dbReference type="ARBA" id="ARBA00022833"/>
    </source>
</evidence>
<sequence length="530" mass="59325">MLPSTIRVRLNQQIHSIPFYQQKPLSFDEVVKHIYFVFKGVPLSSYDLVIDGQHTIHDNHTFDQALQLIEKQTCPELTLQPKSDVARTNAVPVIKPTVLRWTDNQDSNSSSNIGSKKNVRYPHHIPSSLTFGKRSAHLQHNHDQYNGSISSSSSDDGSSTRKDSGISMDEPVKKKQRVMSADQLTSSTSASLSMTSKRLSHLSPPTSYGEYHRSHHQRFSSPSPSGNSIHPLEMRRPSTAPSSPSSYSTQTSSHSPIIIKLPALSSITSSSQSLDNDPSLHPQLAPLQKQTPQRKQSQQPSIQEQQQMYPKSITSPHPTSILAPQPTQKASMSAGSTMITSASSSLSSSSPPTPCMEQRIIHPTIQHPYPHEQQQQLQEGQRYNHHHQHQHHYQNTQPRPHYPSSQKQAGQFLCEQVVDPSSGRICGQTFRRSYDLSRHQTIHLKNRPFCYCDQCGKKFTRMDALRRHERVQGHTSKKQGLAQQPPLARSPSSYHYYSTSTTGTAPGTSSPSSHAMSFTNHPRTTQQARV</sequence>
<evidence type="ECO:0000256" key="8">
    <source>
        <dbReference type="SAM" id="MobiDB-lite"/>
    </source>
</evidence>
<feature type="compositionally biased region" description="Low complexity" evidence="8">
    <location>
        <begin position="330"/>
        <end position="350"/>
    </location>
</feature>
<evidence type="ECO:0000259" key="9">
    <source>
        <dbReference type="PROSITE" id="PS50157"/>
    </source>
</evidence>
<evidence type="ECO:0000256" key="1">
    <source>
        <dbReference type="ARBA" id="ARBA00004123"/>
    </source>
</evidence>
<dbReference type="PROSITE" id="PS00028">
    <property type="entry name" value="ZINC_FINGER_C2H2_1"/>
    <property type="match status" value="1"/>
</dbReference>
<dbReference type="Proteomes" id="UP000078561">
    <property type="component" value="Unassembled WGS sequence"/>
</dbReference>
<evidence type="ECO:0000256" key="7">
    <source>
        <dbReference type="PROSITE-ProRule" id="PRU00042"/>
    </source>
</evidence>
<feature type="compositionally biased region" description="Low complexity" evidence="8">
    <location>
        <begin position="490"/>
        <end position="513"/>
    </location>
</feature>
<dbReference type="GO" id="GO:0008270">
    <property type="term" value="F:zinc ion binding"/>
    <property type="evidence" value="ECO:0007669"/>
    <property type="project" value="UniProtKB-KW"/>
</dbReference>
<dbReference type="Pfam" id="PF00096">
    <property type="entry name" value="zf-C2H2"/>
    <property type="match status" value="2"/>
</dbReference>
<gene>
    <name evidence="10" type="primary">ABSGL_09141.1 scaffold 10682</name>
</gene>
<dbReference type="OrthoDB" id="8922241at2759"/>
<dbReference type="STRING" id="4829.A0A163K0H6"/>
<dbReference type="Gene3D" id="3.30.160.60">
    <property type="entry name" value="Classic Zinc Finger"/>
    <property type="match status" value="2"/>
</dbReference>
<feature type="compositionally biased region" description="Low complexity" evidence="8">
    <location>
        <begin position="370"/>
        <end position="381"/>
    </location>
</feature>
<dbReference type="InterPro" id="IPR036236">
    <property type="entry name" value="Znf_C2H2_sf"/>
</dbReference>
<feature type="compositionally biased region" description="Polar residues" evidence="8">
    <location>
        <begin position="308"/>
        <end position="318"/>
    </location>
</feature>
<feature type="compositionally biased region" description="Polar residues" evidence="8">
    <location>
        <begin position="219"/>
        <end position="228"/>
    </location>
</feature>
<dbReference type="InterPro" id="IPR050331">
    <property type="entry name" value="Zinc_finger"/>
</dbReference>
<feature type="domain" description="C2H2-type" evidence="9">
    <location>
        <begin position="450"/>
        <end position="479"/>
    </location>
</feature>
<name>A0A163K0H6_ABSGL</name>
<feature type="compositionally biased region" description="Low complexity" evidence="8">
    <location>
        <begin position="288"/>
        <end position="307"/>
    </location>
</feature>
<feature type="compositionally biased region" description="Low complexity" evidence="8">
    <location>
        <begin position="237"/>
        <end position="254"/>
    </location>
</feature>
<proteinExistence type="predicted"/>
<feature type="compositionally biased region" description="Polar residues" evidence="8">
    <location>
        <begin position="514"/>
        <end position="530"/>
    </location>
</feature>
<feature type="region of interest" description="Disordered" evidence="8">
    <location>
        <begin position="268"/>
        <end position="356"/>
    </location>
</feature>
<dbReference type="GO" id="GO:0005634">
    <property type="term" value="C:nucleus"/>
    <property type="evidence" value="ECO:0007669"/>
    <property type="project" value="UniProtKB-SubCell"/>
</dbReference>
<feature type="region of interest" description="Disordered" evidence="8">
    <location>
        <begin position="142"/>
        <end position="254"/>
    </location>
</feature>